<organism evidence="2 3">
    <name type="scientific">Metabacillus fastidiosus</name>
    <dbReference type="NCBI Taxonomy" id="1458"/>
    <lineage>
        <taxon>Bacteria</taxon>
        <taxon>Bacillati</taxon>
        <taxon>Bacillota</taxon>
        <taxon>Bacilli</taxon>
        <taxon>Bacillales</taxon>
        <taxon>Bacillaceae</taxon>
        <taxon>Metabacillus</taxon>
    </lineage>
</organism>
<protein>
    <submittedName>
        <fullName evidence="2">Uncharacterized protein</fullName>
    </submittedName>
</protein>
<reference evidence="2 3" key="1">
    <citation type="submission" date="2023-03" db="EMBL/GenBank/DDBJ databases">
        <title>Bacillus Genome Sequencing.</title>
        <authorList>
            <person name="Dunlap C."/>
        </authorList>
    </citation>
    <scope>NUCLEOTIDE SEQUENCE [LARGE SCALE GENOMIC DNA]</scope>
    <source>
        <strain evidence="2 3">NRS-1717</strain>
    </source>
</reference>
<keyword evidence="1" id="KW-1133">Transmembrane helix</keyword>
<feature type="transmembrane region" description="Helical" evidence="1">
    <location>
        <begin position="47"/>
        <end position="68"/>
    </location>
</feature>
<dbReference type="Proteomes" id="UP001342826">
    <property type="component" value="Unassembled WGS sequence"/>
</dbReference>
<name>A0ABU6NZX3_9BACI</name>
<sequence length="115" mass="12815">MNINTDSLVTFIIIWGIPTFMVVRGYLKMNTADKKSALSDFTSSRFIFTTGFMIIGAFCTHLGILLAINIIELIGIGVFTLGGIFSVFDMWKISKIRSVFIFVLVSVAVSYLLFN</sequence>
<keyword evidence="1" id="KW-0812">Transmembrane</keyword>
<accession>A0ABU6NZX3</accession>
<dbReference type="RefSeq" id="WP_066227408.1">
    <property type="nucleotide sequence ID" value="NZ_JARTFQ010000005.1"/>
</dbReference>
<keyword evidence="1" id="KW-0472">Membrane</keyword>
<comment type="caution">
    <text evidence="2">The sequence shown here is derived from an EMBL/GenBank/DDBJ whole genome shotgun (WGS) entry which is preliminary data.</text>
</comment>
<proteinExistence type="predicted"/>
<feature type="transmembrane region" description="Helical" evidence="1">
    <location>
        <begin position="6"/>
        <end position="27"/>
    </location>
</feature>
<evidence type="ECO:0000256" key="1">
    <source>
        <dbReference type="SAM" id="Phobius"/>
    </source>
</evidence>
<keyword evidence="3" id="KW-1185">Reference proteome</keyword>
<feature type="transmembrane region" description="Helical" evidence="1">
    <location>
        <begin position="98"/>
        <end position="114"/>
    </location>
</feature>
<dbReference type="EMBL" id="JARTFS010000012">
    <property type="protein sequence ID" value="MED4402586.1"/>
    <property type="molecule type" value="Genomic_DNA"/>
</dbReference>
<evidence type="ECO:0000313" key="3">
    <source>
        <dbReference type="Proteomes" id="UP001342826"/>
    </source>
</evidence>
<dbReference type="GeneID" id="301140476"/>
<feature type="transmembrane region" description="Helical" evidence="1">
    <location>
        <begin position="74"/>
        <end position="91"/>
    </location>
</feature>
<gene>
    <name evidence="2" type="ORF">P9271_14810</name>
</gene>
<evidence type="ECO:0000313" key="2">
    <source>
        <dbReference type="EMBL" id="MED4402586.1"/>
    </source>
</evidence>